<dbReference type="AlphaFoldDB" id="A0A327QRT5"/>
<reference evidence="1 2" key="1">
    <citation type="submission" date="2018-06" db="EMBL/GenBank/DDBJ databases">
        <title>Genomic Encyclopedia of Archaeal and Bacterial Type Strains, Phase II (KMG-II): from individual species to whole genera.</title>
        <authorList>
            <person name="Goeker M."/>
        </authorList>
    </citation>
    <scope>NUCLEOTIDE SEQUENCE [LARGE SCALE GENOMIC DNA]</scope>
    <source>
        <strain evidence="1 2">DSM 23857</strain>
    </source>
</reference>
<dbReference type="EMBL" id="QLLL01000003">
    <property type="protein sequence ID" value="RAJ06615.1"/>
    <property type="molecule type" value="Genomic_DNA"/>
</dbReference>
<evidence type="ECO:0000313" key="2">
    <source>
        <dbReference type="Proteomes" id="UP000249547"/>
    </source>
</evidence>
<accession>A0A327QRT5</accession>
<keyword evidence="2" id="KW-1185">Reference proteome</keyword>
<sequence>MKKLSILALSAFAMTTIGLVSCTKDFVETNTNKNGASSAQPESLVTPALIKVLQANQTRALRLTNELMQVHVTNINTDEIHRYIIRPNESEYMWSNWYTQRTNFLDIYKGGALVGNKTWMGIGRILDVWVMSLITDLYGDVPYTEANNGKEGNFQPKFDKQSDIYPDLFKKLEEANELLTAKQAVTDSTLEMLYNGNADRWRKFGNSLYLRLLLRASKKDEVAIAAKMQEIVSTPAKYPIFNDNSESAIFKFTVVAPYVTAFNTYREYDFNGDNSLCSYFINNLKEWEDPRIDKWAVKVSGEYQGLASGYEPTNAPTARLSYYNKNLMNEPMMGNIINYPELQFILAEAALKGYITGDAKSYYEKGVASAITLWGLTVPTNYLTHEGINWTEATNDNEKMEKIHVQKYYTLFFTDFQQYHEYRRTGFPVMPIGPGVQNNKIMPTRFRYPITVQSLNATNYKKAVAEMGGPDDMLTKVWWNK</sequence>
<dbReference type="OrthoDB" id="9766256at2"/>
<dbReference type="PROSITE" id="PS51257">
    <property type="entry name" value="PROKAR_LIPOPROTEIN"/>
    <property type="match status" value="1"/>
</dbReference>
<protein>
    <submittedName>
        <fullName evidence="1">SusD-like starch-binding protein associating with outer membrane</fullName>
    </submittedName>
</protein>
<organism evidence="1 2">
    <name type="scientific">Chitinophaga skermanii</name>
    <dbReference type="NCBI Taxonomy" id="331697"/>
    <lineage>
        <taxon>Bacteria</taxon>
        <taxon>Pseudomonadati</taxon>
        <taxon>Bacteroidota</taxon>
        <taxon>Chitinophagia</taxon>
        <taxon>Chitinophagales</taxon>
        <taxon>Chitinophagaceae</taxon>
        <taxon>Chitinophaga</taxon>
    </lineage>
</organism>
<dbReference type="Pfam" id="PF12771">
    <property type="entry name" value="SusD-like_2"/>
    <property type="match status" value="1"/>
</dbReference>
<dbReference type="Gene3D" id="1.25.40.390">
    <property type="match status" value="1"/>
</dbReference>
<comment type="caution">
    <text evidence="1">The sequence shown here is derived from an EMBL/GenBank/DDBJ whole genome shotgun (WGS) entry which is preliminary data.</text>
</comment>
<dbReference type="InterPro" id="IPR041662">
    <property type="entry name" value="SusD-like_2"/>
</dbReference>
<dbReference type="InterPro" id="IPR011990">
    <property type="entry name" value="TPR-like_helical_dom_sf"/>
</dbReference>
<name>A0A327QRT5_9BACT</name>
<gene>
    <name evidence="1" type="ORF">LX64_01742</name>
</gene>
<dbReference type="Proteomes" id="UP000249547">
    <property type="component" value="Unassembled WGS sequence"/>
</dbReference>
<evidence type="ECO:0000313" key="1">
    <source>
        <dbReference type="EMBL" id="RAJ06615.1"/>
    </source>
</evidence>
<dbReference type="SUPFAM" id="SSF48452">
    <property type="entry name" value="TPR-like"/>
    <property type="match status" value="1"/>
</dbReference>
<dbReference type="RefSeq" id="WP_111597221.1">
    <property type="nucleotide sequence ID" value="NZ_QLLL01000003.1"/>
</dbReference>
<proteinExistence type="predicted"/>